<keyword evidence="3" id="KW-1185">Reference proteome</keyword>
<evidence type="ECO:0000256" key="1">
    <source>
        <dbReference type="SAM" id="Phobius"/>
    </source>
</evidence>
<gene>
    <name evidence="2" type="ORF">OLEA9_A120429</name>
</gene>
<evidence type="ECO:0000313" key="2">
    <source>
        <dbReference type="EMBL" id="CAA2963606.1"/>
    </source>
</evidence>
<accession>A0A8S0Q9C6</accession>
<feature type="transmembrane region" description="Helical" evidence="1">
    <location>
        <begin position="107"/>
        <end position="127"/>
    </location>
</feature>
<dbReference type="AlphaFoldDB" id="A0A8S0Q9C6"/>
<dbReference type="Proteomes" id="UP000594638">
    <property type="component" value="Unassembled WGS sequence"/>
</dbReference>
<organism evidence="2 3">
    <name type="scientific">Olea europaea subsp. europaea</name>
    <dbReference type="NCBI Taxonomy" id="158383"/>
    <lineage>
        <taxon>Eukaryota</taxon>
        <taxon>Viridiplantae</taxon>
        <taxon>Streptophyta</taxon>
        <taxon>Embryophyta</taxon>
        <taxon>Tracheophyta</taxon>
        <taxon>Spermatophyta</taxon>
        <taxon>Magnoliopsida</taxon>
        <taxon>eudicotyledons</taxon>
        <taxon>Gunneridae</taxon>
        <taxon>Pentapetalae</taxon>
        <taxon>asterids</taxon>
        <taxon>lamiids</taxon>
        <taxon>Lamiales</taxon>
        <taxon>Oleaceae</taxon>
        <taxon>Oleeae</taxon>
        <taxon>Olea</taxon>
    </lineage>
</organism>
<keyword evidence="1" id="KW-1133">Transmembrane helix</keyword>
<dbReference type="EMBL" id="CACTIH010001811">
    <property type="protein sequence ID" value="CAA2963606.1"/>
    <property type="molecule type" value="Genomic_DNA"/>
</dbReference>
<protein>
    <submittedName>
        <fullName evidence="2">Uncharacterized protein</fullName>
    </submittedName>
</protein>
<keyword evidence="1" id="KW-0472">Membrane</keyword>
<keyword evidence="1" id="KW-0812">Transmembrane</keyword>
<feature type="transmembrane region" description="Helical" evidence="1">
    <location>
        <begin position="65"/>
        <end position="87"/>
    </location>
</feature>
<name>A0A8S0Q9C6_OLEEU</name>
<comment type="caution">
    <text evidence="2">The sequence shown here is derived from an EMBL/GenBank/DDBJ whole genome shotgun (WGS) entry which is preliminary data.</text>
</comment>
<feature type="transmembrane region" description="Helical" evidence="1">
    <location>
        <begin position="139"/>
        <end position="158"/>
    </location>
</feature>
<proteinExistence type="predicted"/>
<sequence length="180" mass="20279">MSKFNKLPMPSLSANPQSAASLAGHRLDDEELSIELHSSNNSQLERQVSLCENTKAMRYSTQANVLFMLFIFVIAGAFATISSHPNIGPAETNLMGIKRLMEVPEGFYFILIVTTICLVSITMVIIVTWSQLVRGSRTFYPKSLVFFVMALTFIIYALQVQQITPHFFIRIRGDYKISSF</sequence>
<reference evidence="2 3" key="1">
    <citation type="submission" date="2019-12" db="EMBL/GenBank/DDBJ databases">
        <authorList>
            <person name="Alioto T."/>
            <person name="Alioto T."/>
            <person name="Gomez Garrido J."/>
        </authorList>
    </citation>
    <scope>NUCLEOTIDE SEQUENCE [LARGE SCALE GENOMIC DNA]</scope>
</reference>
<dbReference type="Gramene" id="OE9A120429T1">
    <property type="protein sequence ID" value="OE9A120429C1"/>
    <property type="gene ID" value="OE9A120429"/>
</dbReference>
<evidence type="ECO:0000313" key="3">
    <source>
        <dbReference type="Proteomes" id="UP000594638"/>
    </source>
</evidence>